<reference evidence="2 3" key="1">
    <citation type="submission" date="2019-09" db="EMBL/GenBank/DDBJ databases">
        <authorList>
            <consortium name="DOE Joint Genome Institute"/>
            <person name="Mondo S.J."/>
            <person name="Navarro-Mendoza M.I."/>
            <person name="Perez-Arques C."/>
            <person name="Panchal S."/>
            <person name="Nicolas F.E."/>
            <person name="Ganguly P."/>
            <person name="Pangilinan J."/>
            <person name="Grigoriev I."/>
            <person name="Heitman J."/>
            <person name="Sanya K."/>
            <person name="Garre V."/>
        </authorList>
    </citation>
    <scope>NUCLEOTIDE SEQUENCE [LARGE SCALE GENOMIC DNA]</scope>
    <source>
        <strain evidence="2 3">MU402</strain>
    </source>
</reference>
<sequence length="73" mass="8542">QFVTIYCLCLVCAWFVFGLYTLPSLVAMDYYIRSTFYYFLSRDIVHSLVCSIAIYSLPLFCTRLFFCCCTTVL</sequence>
<protein>
    <submittedName>
        <fullName evidence="2">Uncharacterized protein</fullName>
    </submittedName>
</protein>
<gene>
    <name evidence="2" type="ORF">FB192DRAFT_1363330</name>
</gene>
<keyword evidence="1" id="KW-1133">Transmembrane helix</keyword>
<dbReference type="AlphaFoldDB" id="A0A8H4BNV7"/>
<evidence type="ECO:0000313" key="3">
    <source>
        <dbReference type="Proteomes" id="UP000469890"/>
    </source>
</evidence>
<comment type="caution">
    <text evidence="2">The sequence shown here is derived from an EMBL/GenBank/DDBJ whole genome shotgun (WGS) entry which is preliminary data.</text>
</comment>
<feature type="non-terminal residue" evidence="2">
    <location>
        <position position="1"/>
    </location>
</feature>
<dbReference type="Proteomes" id="UP000469890">
    <property type="component" value="Unassembled WGS sequence"/>
</dbReference>
<evidence type="ECO:0000313" key="2">
    <source>
        <dbReference type="EMBL" id="KAF1805539.1"/>
    </source>
</evidence>
<feature type="transmembrane region" description="Helical" evidence="1">
    <location>
        <begin position="7"/>
        <end position="32"/>
    </location>
</feature>
<proteinExistence type="predicted"/>
<organism evidence="2 3">
    <name type="scientific">Mucor circinelloides f. lusitanicus</name>
    <name type="common">Mucor racemosus var. lusitanicus</name>
    <dbReference type="NCBI Taxonomy" id="29924"/>
    <lineage>
        <taxon>Eukaryota</taxon>
        <taxon>Fungi</taxon>
        <taxon>Fungi incertae sedis</taxon>
        <taxon>Mucoromycota</taxon>
        <taxon>Mucoromycotina</taxon>
        <taxon>Mucoromycetes</taxon>
        <taxon>Mucorales</taxon>
        <taxon>Mucorineae</taxon>
        <taxon>Mucoraceae</taxon>
        <taxon>Mucor</taxon>
    </lineage>
</organism>
<dbReference type="EMBL" id="JAAECE010000002">
    <property type="protein sequence ID" value="KAF1805539.1"/>
    <property type="molecule type" value="Genomic_DNA"/>
</dbReference>
<evidence type="ECO:0000256" key="1">
    <source>
        <dbReference type="SAM" id="Phobius"/>
    </source>
</evidence>
<accession>A0A8H4BNV7</accession>
<feature type="transmembrane region" description="Helical" evidence="1">
    <location>
        <begin position="44"/>
        <end position="66"/>
    </location>
</feature>
<keyword evidence="1" id="KW-0812">Transmembrane</keyword>
<keyword evidence="1" id="KW-0472">Membrane</keyword>
<name>A0A8H4BNV7_MUCCL</name>